<sequence>MKRLDFFTTTASRFYAPAALGIWCANWETGCEALGIPGRFQVLTPEERGVRDAPDLPRYHVSWIGRATDAVAA</sequence>
<evidence type="ECO:0000313" key="2">
    <source>
        <dbReference type="Proteomes" id="UP001165135"/>
    </source>
</evidence>
<protein>
    <submittedName>
        <fullName evidence="1">Uncharacterized protein</fullName>
    </submittedName>
</protein>
<name>A0A9W6RH75_9ACTN</name>
<dbReference type="Proteomes" id="UP001165135">
    <property type="component" value="Unassembled WGS sequence"/>
</dbReference>
<dbReference type="RefSeq" id="WP_285620598.1">
    <property type="nucleotide sequence ID" value="NZ_BSTJ01000003.1"/>
</dbReference>
<organism evidence="1 2">
    <name type="scientific">Actinoallomurus iriomotensis</name>
    <dbReference type="NCBI Taxonomy" id="478107"/>
    <lineage>
        <taxon>Bacteria</taxon>
        <taxon>Bacillati</taxon>
        <taxon>Actinomycetota</taxon>
        <taxon>Actinomycetes</taxon>
        <taxon>Streptosporangiales</taxon>
        <taxon>Thermomonosporaceae</taxon>
        <taxon>Actinoallomurus</taxon>
    </lineage>
</organism>
<proteinExistence type="predicted"/>
<evidence type="ECO:0000313" key="1">
    <source>
        <dbReference type="EMBL" id="GLY74625.1"/>
    </source>
</evidence>
<gene>
    <name evidence="1" type="ORF">Airi01_028920</name>
</gene>
<dbReference type="AlphaFoldDB" id="A0A9W6RH75"/>
<comment type="caution">
    <text evidence="1">The sequence shown here is derived from an EMBL/GenBank/DDBJ whole genome shotgun (WGS) entry which is preliminary data.</text>
</comment>
<reference evidence="1" key="1">
    <citation type="submission" date="2023-03" db="EMBL/GenBank/DDBJ databases">
        <title>Actinoallomurus iriomotensis NBRC 103681.</title>
        <authorList>
            <person name="Ichikawa N."/>
            <person name="Sato H."/>
            <person name="Tonouchi N."/>
        </authorList>
    </citation>
    <scope>NUCLEOTIDE SEQUENCE</scope>
    <source>
        <strain evidence="1">NBRC 103681</strain>
    </source>
</reference>
<accession>A0A9W6RH75</accession>
<dbReference type="EMBL" id="BSTJ01000003">
    <property type="protein sequence ID" value="GLY74625.1"/>
    <property type="molecule type" value="Genomic_DNA"/>
</dbReference>